<evidence type="ECO:0000259" key="1">
    <source>
        <dbReference type="Pfam" id="PF13454"/>
    </source>
</evidence>
<dbReference type="InterPro" id="IPR036188">
    <property type="entry name" value="FAD/NAD-bd_sf"/>
</dbReference>
<dbReference type="KEGG" id="same:SAMCFNEI73_pC1440"/>
<protein>
    <submittedName>
        <fullName evidence="2">Hydroxyacylglutathione hydrolase</fullName>
        <ecNumber evidence="2">3.1.2.6</ecNumber>
    </submittedName>
</protein>
<dbReference type="Pfam" id="PF13454">
    <property type="entry name" value="NAD_binding_9"/>
    <property type="match status" value="1"/>
</dbReference>
<dbReference type="GO" id="GO:0004416">
    <property type="term" value="F:hydroxyacylglutathione hydrolase activity"/>
    <property type="evidence" value="ECO:0007669"/>
    <property type="project" value="UniProtKB-EC"/>
</dbReference>
<dbReference type="EMBL" id="CP013110">
    <property type="protein sequence ID" value="APG95144.1"/>
    <property type="molecule type" value="Genomic_DNA"/>
</dbReference>
<keyword evidence="2" id="KW-0378">Hydrolase</keyword>
<dbReference type="InterPro" id="IPR038732">
    <property type="entry name" value="HpyO/CreE_NAD-binding"/>
</dbReference>
<dbReference type="SUPFAM" id="SSF51905">
    <property type="entry name" value="FAD/NAD(P)-binding domain"/>
    <property type="match status" value="1"/>
</dbReference>
<feature type="domain" description="FAD-dependent urate hydroxylase HpyO/Asp monooxygenase CreE-like FAD/NAD(P)-binding" evidence="1">
    <location>
        <begin position="11"/>
        <end position="162"/>
    </location>
</feature>
<proteinExistence type="predicted"/>
<dbReference type="RefSeq" id="WP_082912398.1">
    <property type="nucleotide sequence ID" value="NZ_CP013110.1"/>
</dbReference>
<dbReference type="OrthoDB" id="101972at2"/>
<gene>
    <name evidence="2" type="ORF">SAMCFNEI73_pC1440</name>
</gene>
<name>A0A1L3LYK1_9HYPH</name>
<dbReference type="AlphaFoldDB" id="A0A1L3LYK1"/>
<reference evidence="2 3" key="1">
    <citation type="submission" date="2015-10" db="EMBL/GenBank/DDBJ databases">
        <title>Genomic differences between typical nodule nitrogen-fixing rhizobial strains and those coming from bean seeds.</title>
        <authorList>
            <person name="Peralta H."/>
            <person name="Aguilar-Vera A."/>
            <person name="Diaz R."/>
            <person name="Mora Y."/>
            <person name="Martinez-Batallar G."/>
            <person name="Salazar E."/>
            <person name="Vargas-Lagunas C."/>
            <person name="Encarnacion S."/>
            <person name="Girard L."/>
            <person name="Mora J."/>
        </authorList>
    </citation>
    <scope>NUCLEOTIDE SEQUENCE [LARGE SCALE GENOMIC DNA]</scope>
    <source>
        <strain evidence="2 3">CFNEI 73</strain>
        <plasmid evidence="2 3">C</plasmid>
    </source>
</reference>
<keyword evidence="3" id="KW-1185">Reference proteome</keyword>
<sequence length="515" mass="55204">MRNFEPLPVVAVVGGGFSGAAVALHLARSERPEGRVVVFEPRARLGAGLAYDTAEPTNRINVPAGKMSLYPDEPASFLAYLERADALAGDPGAVSADGGAYPRRSVFGDYVASELVPYLSSGAIEHRRAQVLGIRRSAGQWTIATSDGQELVADIVVIAVSHPAPALPKALLPVLSHAKLVADPTKAGAFEVIAPADRVFIVGNGLTSADVVAALDQRGHHGPIISISRRGLRSRGHPAVAQDPYGDFVSEPISRASELLRRIRQVLHAARQQGLDWHPVLDAVRAQGQQIWRALPVVERRRIARLARPYWDAHRFRIAPQVEEVLDRAVESGRLNVLAASIASAAIEGQEIVVDLKERGQGAWRRIAVDVIVVTTGPAHGGILRSQPFLSALEEAGALTPCETGLGIACDLHARAVGASGLADPSLLIAGPLARGTFGELMGLPQVTEHAAFVAREVEALLGRLRHQRQPERLGGDRIKRAFAYSPEGEDNLREDVLFGKIFLSKTIDYNMIST</sequence>
<dbReference type="Gene3D" id="3.50.50.60">
    <property type="entry name" value="FAD/NAD(P)-binding domain"/>
    <property type="match status" value="2"/>
</dbReference>
<keyword evidence="2" id="KW-0614">Plasmid</keyword>
<geneLocation type="plasmid" evidence="2 3">
    <name>C</name>
</geneLocation>
<evidence type="ECO:0000313" key="3">
    <source>
        <dbReference type="Proteomes" id="UP000182306"/>
    </source>
</evidence>
<dbReference type="Proteomes" id="UP000182306">
    <property type="component" value="Plasmid C"/>
</dbReference>
<evidence type="ECO:0000313" key="2">
    <source>
        <dbReference type="EMBL" id="APG95144.1"/>
    </source>
</evidence>
<accession>A0A1L3LYK1</accession>
<dbReference type="InterPro" id="IPR052189">
    <property type="entry name" value="L-asp_N-monooxygenase_NS-form"/>
</dbReference>
<dbReference type="EC" id="3.1.2.6" evidence="2"/>
<dbReference type="PANTHER" id="PTHR40254:SF1">
    <property type="entry name" value="BLR0577 PROTEIN"/>
    <property type="match status" value="1"/>
</dbReference>
<organism evidence="2 3">
    <name type="scientific">Sinorhizobium americanum</name>
    <dbReference type="NCBI Taxonomy" id="194963"/>
    <lineage>
        <taxon>Bacteria</taxon>
        <taxon>Pseudomonadati</taxon>
        <taxon>Pseudomonadota</taxon>
        <taxon>Alphaproteobacteria</taxon>
        <taxon>Hyphomicrobiales</taxon>
        <taxon>Rhizobiaceae</taxon>
        <taxon>Sinorhizobium/Ensifer group</taxon>
        <taxon>Sinorhizobium</taxon>
    </lineage>
</organism>
<dbReference type="PANTHER" id="PTHR40254">
    <property type="entry name" value="BLR0577 PROTEIN"/>
    <property type="match status" value="1"/>
</dbReference>